<reference evidence="3" key="1">
    <citation type="submission" date="2022-07" db="EMBL/GenBank/DDBJ databases">
        <title>Phylogenomic reconstructions and comparative analyses of Kickxellomycotina fungi.</title>
        <authorList>
            <person name="Reynolds N.K."/>
            <person name="Stajich J.E."/>
            <person name="Barry K."/>
            <person name="Grigoriev I.V."/>
            <person name="Crous P."/>
            <person name="Smith M.E."/>
        </authorList>
    </citation>
    <scope>NUCLEOTIDE SEQUENCE</scope>
    <source>
        <strain evidence="3">NRRL 1565</strain>
    </source>
</reference>
<dbReference type="AlphaFoldDB" id="A0A9W8I515"/>
<feature type="region of interest" description="Disordered" evidence="1">
    <location>
        <begin position="43"/>
        <end position="78"/>
    </location>
</feature>
<dbReference type="InterPro" id="IPR000719">
    <property type="entry name" value="Prot_kinase_dom"/>
</dbReference>
<dbReference type="GO" id="GO:0004672">
    <property type="term" value="F:protein kinase activity"/>
    <property type="evidence" value="ECO:0007669"/>
    <property type="project" value="InterPro"/>
</dbReference>
<dbReference type="EMBL" id="JANBUO010000077">
    <property type="protein sequence ID" value="KAJ2807906.1"/>
    <property type="molecule type" value="Genomic_DNA"/>
</dbReference>
<dbReference type="Gene3D" id="1.10.510.10">
    <property type="entry name" value="Transferase(Phosphotransferase) domain 1"/>
    <property type="match status" value="1"/>
</dbReference>
<feature type="compositionally biased region" description="Polar residues" evidence="1">
    <location>
        <begin position="146"/>
        <end position="159"/>
    </location>
</feature>
<dbReference type="Pfam" id="PF17667">
    <property type="entry name" value="Pkinase_fungal"/>
    <property type="match status" value="1"/>
</dbReference>
<dbReference type="PROSITE" id="PS50011">
    <property type="entry name" value="PROTEIN_KINASE_DOM"/>
    <property type="match status" value="1"/>
</dbReference>
<evidence type="ECO:0000256" key="1">
    <source>
        <dbReference type="SAM" id="MobiDB-lite"/>
    </source>
</evidence>
<organism evidence="3 4">
    <name type="scientific">Coemansia guatemalensis</name>
    <dbReference type="NCBI Taxonomy" id="2761395"/>
    <lineage>
        <taxon>Eukaryota</taxon>
        <taxon>Fungi</taxon>
        <taxon>Fungi incertae sedis</taxon>
        <taxon>Zoopagomycota</taxon>
        <taxon>Kickxellomycotina</taxon>
        <taxon>Kickxellomycetes</taxon>
        <taxon>Kickxellales</taxon>
        <taxon>Kickxellaceae</taxon>
        <taxon>Coemansia</taxon>
    </lineage>
</organism>
<evidence type="ECO:0000259" key="2">
    <source>
        <dbReference type="PROSITE" id="PS50011"/>
    </source>
</evidence>
<name>A0A9W8I515_9FUNG</name>
<dbReference type="InterPro" id="IPR011009">
    <property type="entry name" value="Kinase-like_dom_sf"/>
</dbReference>
<feature type="compositionally biased region" description="Polar residues" evidence="1">
    <location>
        <begin position="820"/>
        <end position="847"/>
    </location>
</feature>
<keyword evidence="4" id="KW-1185">Reference proteome</keyword>
<feature type="domain" description="Protein kinase" evidence="2">
    <location>
        <begin position="447"/>
        <end position="812"/>
    </location>
</feature>
<feature type="region of interest" description="Disordered" evidence="1">
    <location>
        <begin position="815"/>
        <end position="867"/>
    </location>
</feature>
<dbReference type="OrthoDB" id="2747778at2759"/>
<dbReference type="SUPFAM" id="SSF56112">
    <property type="entry name" value="Protein kinase-like (PK-like)"/>
    <property type="match status" value="1"/>
</dbReference>
<evidence type="ECO:0000313" key="3">
    <source>
        <dbReference type="EMBL" id="KAJ2807906.1"/>
    </source>
</evidence>
<feature type="compositionally biased region" description="Low complexity" evidence="1">
    <location>
        <begin position="1"/>
        <end position="10"/>
    </location>
</feature>
<evidence type="ECO:0000313" key="4">
    <source>
        <dbReference type="Proteomes" id="UP001140094"/>
    </source>
</evidence>
<gene>
    <name evidence="3" type="ORF">H4R20_001084</name>
</gene>
<dbReference type="GO" id="GO:0005524">
    <property type="term" value="F:ATP binding"/>
    <property type="evidence" value="ECO:0007669"/>
    <property type="project" value="InterPro"/>
</dbReference>
<comment type="caution">
    <text evidence="3">The sequence shown here is derived from an EMBL/GenBank/DDBJ whole genome shotgun (WGS) entry which is preliminary data.</text>
</comment>
<accession>A0A9W8I515</accession>
<protein>
    <recommendedName>
        <fullName evidence="2">Protein kinase domain-containing protein</fullName>
    </recommendedName>
</protein>
<feature type="compositionally biased region" description="Polar residues" evidence="1">
    <location>
        <begin position="854"/>
        <end position="867"/>
    </location>
</feature>
<proteinExistence type="predicted"/>
<feature type="region of interest" description="Disordered" evidence="1">
    <location>
        <begin position="1"/>
        <end position="29"/>
    </location>
</feature>
<sequence>MTSNSLSSSDDSNKRAVQPSPSPREESGNYLILQLLETLVKGQAERDKEQAKRDKEQAERDEEFRQWRKDQAERDREFRQWQKDQIGRDEEFRQWQKEQSDVLKQLLDINLRKVDAAPATAELRTPTRHHREQYSVSVSQHHQSQTASGAATHLSTPQKSIPAPSKFDETEYVNLSKLYSTFSYNSSLPDALDLLGSGWRDSWKSFRCKGSVDKILEEYCNKCEKIRGELAAKNVLEDVYQRAFGYLVEAIQHQAGEILKPAPVLYWCDTHSKSIKRGDGRSRKPDGIFSTSDSERLQWQDIAAVVEIKGERMDNDNDHIRGQLLQNFIDMAEVMPRRFMLGLTIANKGVVKVHVCVPGGIYNAPLGRLHLTGASKPKASKANTRLCTLKATDEERRVVAFLLFLYKQSREDCGYLTGRNFEFPGRLSLAKIHGASPADENMLSRKTTLTFIYSLGDKDKVYGRHKHLKGQRTWAYPVTYTDKYNKKANAFFKFQWGLDGEEEIDVHRFVLKRGVPHIPKLLYAVTMDGGSRGTSGQKYKGEAIVTEDVGETIRNLFADGRLVASEAQIIDIFAGYTHTLIAAAAFDDNERFALHRDISMGNLMVKDKAHPYIIDWGCGRVCSFNEKRISSGNELIGTAIYMSLRVLENCGTRSVIDDLESLFLVLCHCLWSSYGKKDDYYKSLWSGRDEFSTKTARGYWLSSKENFIDRMQLLDRRPKALLALIEGMYELLFSGYTITDICAKKPVENVPAPDPRVEKFDPAKWNEIFQLAIGRADTKQIKLSCLDNLSKYVSKDESRRISFISVVSPPPLDTVGAASSLPSSNSGIKGQKRTTSQQEHLSSPTKSGSKRQSDYASSFASSKKSRN</sequence>
<feature type="region of interest" description="Disordered" evidence="1">
    <location>
        <begin position="138"/>
        <end position="163"/>
    </location>
</feature>
<dbReference type="Proteomes" id="UP001140094">
    <property type="component" value="Unassembled WGS sequence"/>
</dbReference>
<dbReference type="InterPro" id="IPR040976">
    <property type="entry name" value="Pkinase_fungal"/>
</dbReference>